<evidence type="ECO:0000313" key="3">
    <source>
        <dbReference type="Proteomes" id="UP000295626"/>
    </source>
</evidence>
<accession>A0ABY2DM78</accession>
<evidence type="ECO:0000313" key="2">
    <source>
        <dbReference type="EMBL" id="TDC02662.1"/>
    </source>
</evidence>
<evidence type="ECO:0000256" key="1">
    <source>
        <dbReference type="SAM" id="MobiDB-lite"/>
    </source>
</evidence>
<protein>
    <submittedName>
        <fullName evidence="2">Uncharacterized protein</fullName>
    </submittedName>
</protein>
<dbReference type="EMBL" id="SMKE01000002">
    <property type="protein sequence ID" value="TDC02662.1"/>
    <property type="molecule type" value="Genomic_DNA"/>
</dbReference>
<feature type="region of interest" description="Disordered" evidence="1">
    <location>
        <begin position="1"/>
        <end position="20"/>
    </location>
</feature>
<comment type="caution">
    <text evidence="2">The sequence shown here is derived from an EMBL/GenBank/DDBJ whole genome shotgun (WGS) entry which is preliminary data.</text>
</comment>
<dbReference type="Proteomes" id="UP000295626">
    <property type="component" value="Unassembled WGS sequence"/>
</dbReference>
<name>A0ABY2DM78_9ACTN</name>
<proteinExistence type="predicted"/>
<keyword evidence="3" id="KW-1185">Reference proteome</keyword>
<reference evidence="2 3" key="1">
    <citation type="submission" date="2019-02" db="EMBL/GenBank/DDBJ databases">
        <title>Draft genome sequences of novel Actinobacteria.</title>
        <authorList>
            <person name="Sahin N."/>
            <person name="Ay H."/>
            <person name="Saygin H."/>
        </authorList>
    </citation>
    <scope>NUCLEOTIDE SEQUENCE [LARGE SCALE GENOMIC DNA]</scope>
    <source>
        <strain evidence="2 3">JCM 30529</strain>
    </source>
</reference>
<gene>
    <name evidence="2" type="ORF">E1091_00225</name>
</gene>
<sequence>MKQATVGDSVFVPGDGLPDGEPKVGEVVEHTPGHTVVVEFPNGALTEIPEGGVTLAVNTIDLLGIARPSELHWFTWGGDGDGPAAGTFVDRGPSGYLPDAPFEAGYPETLAAVCAETGRRWLAVAYVYTDESMDFDDVREEMDSFEAAADGLLLAHGQHLNAFMHSSPREATEAVVIELGIEVPNDVFEALADALRSIPENA</sequence>
<organism evidence="2 3">
    <name type="scientific">Micromonospora fluostatini</name>
    <dbReference type="NCBI Taxonomy" id="1629071"/>
    <lineage>
        <taxon>Bacteria</taxon>
        <taxon>Bacillati</taxon>
        <taxon>Actinomycetota</taxon>
        <taxon>Actinomycetes</taxon>
        <taxon>Micromonosporales</taxon>
        <taxon>Micromonosporaceae</taxon>
        <taxon>Micromonospora</taxon>
    </lineage>
</organism>